<dbReference type="InterPro" id="IPR012480">
    <property type="entry name" value="Hepar_II_III_C"/>
</dbReference>
<dbReference type="Gene3D" id="1.50.10.100">
    <property type="entry name" value="Chondroitin AC/alginate lyase"/>
    <property type="match status" value="1"/>
</dbReference>
<evidence type="ECO:0000256" key="1">
    <source>
        <dbReference type="ARBA" id="ARBA00004196"/>
    </source>
</evidence>
<proteinExistence type="predicted"/>
<dbReference type="Gene3D" id="2.70.98.70">
    <property type="match status" value="1"/>
</dbReference>
<dbReference type="EMBL" id="DXAY01000224">
    <property type="protein sequence ID" value="HIZ75457.1"/>
    <property type="molecule type" value="Genomic_DNA"/>
</dbReference>
<sequence length="641" mass="71948">MISELVKEDSYKNDFVPFADISDRAAWEALPPEMKDSVTENGLQYLGYRFPQIPLSLYREFSSNGNRTRCEDKVFQRRYALDALVLAGCFEGNGRFMDDILDGIYCIMEESTWCVPAHNTYIRDTPQSPIPDYSNPVIDLFAGESGATLALAEYLLRPEFEKISPFISRDIDFRLRERIFIPYLNRHFWWMGDGKEQMNNWTVWITQNVMLAAFTRPDSVLSREEKSCILAKAARSVDYFLEEYGEDGCCSEGAHYYGHAGVALFHCLRIMNQVTDNGLQAVFREKKIRNIADYIRKVHITEDVYVNFADCPARCSRRGAGEYLFGKATDQPELCAFAAADLKKNPDPLLTGEESLYRRLLQITTWEEMTGANTAASIAAGGCVSESAPGAGSPGGPADAWFESTGVMTARDGRLFLAVKAGENGDSHNHNDVGSFIVFRDGRPLFIDLGVETYCKKTFSERRYEIWTMQSQYHNLPSFGGFIQQAGAEYAASDVSCTITDREASLSMEIAGAYRRPGEDTGCIRQADGTLALKDGAAGIRSYRRKAVLTRGENIRIEDVYDGDLPAVLNLMVCFEPSIEQTGEDAWELSLDGERACLIQGASAVSAEEIYLEDEKLKSCWGQRVFRIQVRMERRLALTII</sequence>
<feature type="domain" description="Heparinase II/III-like C-terminal" evidence="2">
    <location>
        <begin position="396"/>
        <end position="476"/>
    </location>
</feature>
<organism evidence="3 4">
    <name type="scientific">Candidatus Mediterraneibacter stercoravium</name>
    <dbReference type="NCBI Taxonomy" id="2838685"/>
    <lineage>
        <taxon>Bacteria</taxon>
        <taxon>Bacillati</taxon>
        <taxon>Bacillota</taxon>
        <taxon>Clostridia</taxon>
        <taxon>Lachnospirales</taxon>
        <taxon>Lachnospiraceae</taxon>
        <taxon>Mediterraneibacter</taxon>
    </lineage>
</organism>
<accession>A0A9D2K2E2</accession>
<reference evidence="3" key="2">
    <citation type="submission" date="2021-04" db="EMBL/GenBank/DDBJ databases">
        <authorList>
            <person name="Gilroy R."/>
        </authorList>
    </citation>
    <scope>NUCLEOTIDE SEQUENCE</scope>
    <source>
        <strain evidence="3">CHK196-3914</strain>
    </source>
</reference>
<evidence type="ECO:0000259" key="2">
    <source>
        <dbReference type="Pfam" id="PF07940"/>
    </source>
</evidence>
<dbReference type="AlphaFoldDB" id="A0A9D2K2E2"/>
<comment type="subcellular location">
    <subcellularLocation>
        <location evidence="1">Cell envelope</location>
    </subcellularLocation>
</comment>
<dbReference type="InterPro" id="IPR008929">
    <property type="entry name" value="Chondroitin_lyas"/>
</dbReference>
<dbReference type="Proteomes" id="UP000824116">
    <property type="component" value="Unassembled WGS sequence"/>
</dbReference>
<dbReference type="Pfam" id="PF07940">
    <property type="entry name" value="Hepar_II_III_C"/>
    <property type="match status" value="1"/>
</dbReference>
<dbReference type="GO" id="GO:0030313">
    <property type="term" value="C:cell envelope"/>
    <property type="evidence" value="ECO:0007669"/>
    <property type="project" value="UniProtKB-SubCell"/>
</dbReference>
<dbReference type="GO" id="GO:0016829">
    <property type="term" value="F:lyase activity"/>
    <property type="evidence" value="ECO:0007669"/>
    <property type="project" value="InterPro"/>
</dbReference>
<reference evidence="3" key="1">
    <citation type="journal article" date="2021" name="PeerJ">
        <title>Extensive microbial diversity within the chicken gut microbiome revealed by metagenomics and culture.</title>
        <authorList>
            <person name="Gilroy R."/>
            <person name="Ravi A."/>
            <person name="Getino M."/>
            <person name="Pursley I."/>
            <person name="Horton D.L."/>
            <person name="Alikhan N.F."/>
            <person name="Baker D."/>
            <person name="Gharbi K."/>
            <person name="Hall N."/>
            <person name="Watson M."/>
            <person name="Adriaenssens E.M."/>
            <person name="Foster-Nyarko E."/>
            <person name="Jarju S."/>
            <person name="Secka A."/>
            <person name="Antonio M."/>
            <person name="Oren A."/>
            <person name="Chaudhuri R.R."/>
            <person name="La Ragione R."/>
            <person name="Hildebrand F."/>
            <person name="Pallen M.J."/>
        </authorList>
    </citation>
    <scope>NUCLEOTIDE SEQUENCE</scope>
    <source>
        <strain evidence="3">CHK196-3914</strain>
    </source>
</reference>
<evidence type="ECO:0000313" key="3">
    <source>
        <dbReference type="EMBL" id="HIZ75457.1"/>
    </source>
</evidence>
<gene>
    <name evidence="3" type="ORF">H9723_09525</name>
</gene>
<name>A0A9D2K2E2_9FIRM</name>
<dbReference type="SUPFAM" id="SSF48230">
    <property type="entry name" value="Chondroitin AC/alginate lyase"/>
    <property type="match status" value="1"/>
</dbReference>
<protein>
    <submittedName>
        <fullName evidence="3">Heparinase II/III-family protein</fullName>
    </submittedName>
</protein>
<comment type="caution">
    <text evidence="3">The sequence shown here is derived from an EMBL/GenBank/DDBJ whole genome shotgun (WGS) entry which is preliminary data.</text>
</comment>
<evidence type="ECO:0000313" key="4">
    <source>
        <dbReference type="Proteomes" id="UP000824116"/>
    </source>
</evidence>